<evidence type="ECO:0000256" key="1">
    <source>
        <dbReference type="ARBA" id="ARBA00004141"/>
    </source>
</evidence>
<reference evidence="7 8" key="1">
    <citation type="submission" date="2024-02" db="EMBL/GenBank/DDBJ databases">
        <title>De novo assembly and annotation of 12 fungi associated with fruit tree decline syndrome in Ontario, Canada.</title>
        <authorList>
            <person name="Sulman M."/>
            <person name="Ellouze W."/>
            <person name="Ilyukhin E."/>
        </authorList>
    </citation>
    <scope>NUCLEOTIDE SEQUENCE [LARGE SCALE GENOMIC DNA]</scope>
    <source>
        <strain evidence="7 8">M11/M66-122</strain>
    </source>
</reference>
<feature type="transmembrane region" description="Helical" evidence="6">
    <location>
        <begin position="405"/>
        <end position="428"/>
    </location>
</feature>
<keyword evidence="5 6" id="KW-0472">Membrane</keyword>
<dbReference type="PANTHER" id="PTHR43791">
    <property type="entry name" value="PERMEASE-RELATED"/>
    <property type="match status" value="1"/>
</dbReference>
<feature type="transmembrane region" description="Helical" evidence="6">
    <location>
        <begin position="213"/>
        <end position="235"/>
    </location>
</feature>
<sequence length="474" mass="52527">MASKTADTTSYIRDTAKTAIADEAALASDQESAVVDNSELEKRVMWKIDAWLVVFYSAVYIFRVIDSGNYANAAIINLENGTGIKKQLGFTASQWAWTQSIFSYSYLLFEPSNTILLKTFTPSRWMFILILFWGISASSSAAAMDFPGMMCVRFAEAGFFPAVLYHYAFWYKPQELPQRVAIFYAVGQLSSALSGLLAYAISFMDGLGGLSGWRWLFLLEGLPAIVLAFVALWGLPDYPETAKFLTEEEWAFLRGRLAKTAPRGDAKHWDSESVLKLLRDPTFYTFSVYWICHGIGGFGVGYALPTVIYELGFTTTANSQLMNIPPYVGAFVFLNTVGFFLHKKIIRPWTTAVAIESTIIICYIILVTVSNAVVRYICLIVAVSCAGSAYPVIWPERMRALKGTVASGIGIGFTNAMAQFSGIVGPHVYSTVFGPDYHTSYVICLSVLVVGISANLASWYLIHRRDQRKTAEDS</sequence>
<dbReference type="AlphaFoldDB" id="A0AAN9UK63"/>
<keyword evidence="8" id="KW-1185">Reference proteome</keyword>
<protein>
    <recommendedName>
        <fullName evidence="9">Major facilitator superfamily (MFS) profile domain-containing protein</fullName>
    </recommendedName>
</protein>
<keyword evidence="4 6" id="KW-1133">Transmembrane helix</keyword>
<dbReference type="GO" id="GO:0022857">
    <property type="term" value="F:transmembrane transporter activity"/>
    <property type="evidence" value="ECO:0007669"/>
    <property type="project" value="InterPro"/>
</dbReference>
<dbReference type="PANTHER" id="PTHR43791:SF51">
    <property type="entry name" value="MAJOR FACILITATOR SUPERFAMILY (MFS) PROFILE DOMAIN-CONTAINING PROTEIN"/>
    <property type="match status" value="1"/>
</dbReference>
<feature type="transmembrane region" description="Helical" evidence="6">
    <location>
        <begin position="324"/>
        <end position="342"/>
    </location>
</feature>
<dbReference type="Proteomes" id="UP001320420">
    <property type="component" value="Unassembled WGS sequence"/>
</dbReference>
<evidence type="ECO:0000256" key="6">
    <source>
        <dbReference type="SAM" id="Phobius"/>
    </source>
</evidence>
<feature type="transmembrane region" description="Helical" evidence="6">
    <location>
        <begin position="349"/>
        <end position="367"/>
    </location>
</feature>
<comment type="caution">
    <text evidence="7">The sequence shown here is derived from an EMBL/GenBank/DDBJ whole genome shotgun (WGS) entry which is preliminary data.</text>
</comment>
<feature type="transmembrane region" description="Helical" evidence="6">
    <location>
        <begin position="181"/>
        <end position="201"/>
    </location>
</feature>
<dbReference type="InterPro" id="IPR011701">
    <property type="entry name" value="MFS"/>
</dbReference>
<organism evidence="7 8">
    <name type="scientific">Diatrype stigma</name>
    <dbReference type="NCBI Taxonomy" id="117547"/>
    <lineage>
        <taxon>Eukaryota</taxon>
        <taxon>Fungi</taxon>
        <taxon>Dikarya</taxon>
        <taxon>Ascomycota</taxon>
        <taxon>Pezizomycotina</taxon>
        <taxon>Sordariomycetes</taxon>
        <taxon>Xylariomycetidae</taxon>
        <taxon>Xylariales</taxon>
        <taxon>Diatrypaceae</taxon>
        <taxon>Diatrype</taxon>
    </lineage>
</organism>
<comment type="subcellular location">
    <subcellularLocation>
        <location evidence="1">Membrane</location>
        <topology evidence="1">Multi-pass membrane protein</topology>
    </subcellularLocation>
</comment>
<evidence type="ECO:0000256" key="2">
    <source>
        <dbReference type="ARBA" id="ARBA00022448"/>
    </source>
</evidence>
<gene>
    <name evidence="7" type="ORF">SLS62_008700</name>
</gene>
<proteinExistence type="predicted"/>
<evidence type="ECO:0000256" key="4">
    <source>
        <dbReference type="ARBA" id="ARBA00022989"/>
    </source>
</evidence>
<feature type="transmembrane region" description="Helical" evidence="6">
    <location>
        <begin position="373"/>
        <end position="393"/>
    </location>
</feature>
<dbReference type="Pfam" id="PF07690">
    <property type="entry name" value="MFS_1"/>
    <property type="match status" value="1"/>
</dbReference>
<feature type="transmembrane region" description="Helical" evidence="6">
    <location>
        <begin position="150"/>
        <end position="169"/>
    </location>
</feature>
<accession>A0AAN9UK63</accession>
<evidence type="ECO:0000313" key="7">
    <source>
        <dbReference type="EMBL" id="KAK7748332.1"/>
    </source>
</evidence>
<evidence type="ECO:0000256" key="5">
    <source>
        <dbReference type="ARBA" id="ARBA00023136"/>
    </source>
</evidence>
<dbReference type="GO" id="GO:0016020">
    <property type="term" value="C:membrane"/>
    <property type="evidence" value="ECO:0007669"/>
    <property type="project" value="UniProtKB-SubCell"/>
</dbReference>
<feature type="transmembrane region" description="Helical" evidence="6">
    <location>
        <begin position="283"/>
        <end position="304"/>
    </location>
</feature>
<keyword evidence="3 6" id="KW-0812">Transmembrane</keyword>
<dbReference type="Gene3D" id="1.20.1250.20">
    <property type="entry name" value="MFS general substrate transporter like domains"/>
    <property type="match status" value="2"/>
</dbReference>
<dbReference type="SUPFAM" id="SSF103473">
    <property type="entry name" value="MFS general substrate transporter"/>
    <property type="match status" value="1"/>
</dbReference>
<dbReference type="EMBL" id="JAKJXP020000083">
    <property type="protein sequence ID" value="KAK7748332.1"/>
    <property type="molecule type" value="Genomic_DNA"/>
</dbReference>
<keyword evidence="2" id="KW-0813">Transport</keyword>
<evidence type="ECO:0000256" key="3">
    <source>
        <dbReference type="ARBA" id="ARBA00022692"/>
    </source>
</evidence>
<name>A0AAN9UK63_9PEZI</name>
<evidence type="ECO:0008006" key="9">
    <source>
        <dbReference type="Google" id="ProtNLM"/>
    </source>
</evidence>
<dbReference type="InterPro" id="IPR036259">
    <property type="entry name" value="MFS_trans_sf"/>
</dbReference>
<evidence type="ECO:0000313" key="8">
    <source>
        <dbReference type="Proteomes" id="UP001320420"/>
    </source>
</evidence>
<feature type="transmembrane region" description="Helical" evidence="6">
    <location>
        <begin position="440"/>
        <end position="462"/>
    </location>
</feature>
<feature type="transmembrane region" description="Helical" evidence="6">
    <location>
        <begin position="125"/>
        <end position="144"/>
    </location>
</feature>